<comment type="caution">
    <text evidence="1">The sequence shown here is derived from an EMBL/GenBank/DDBJ whole genome shotgun (WGS) entry which is preliminary data.</text>
</comment>
<dbReference type="PANTHER" id="PTHR36395:SF1">
    <property type="entry name" value="RING-H2 ZINC FINGER PROTEIN"/>
    <property type="match status" value="1"/>
</dbReference>
<dbReference type="PANTHER" id="PTHR36395">
    <property type="entry name" value="RING-H2 ZINC FINGER PROTEIN"/>
    <property type="match status" value="1"/>
</dbReference>
<evidence type="ECO:0000313" key="2">
    <source>
        <dbReference type="Proteomes" id="UP000228906"/>
    </source>
</evidence>
<reference evidence="2" key="1">
    <citation type="submission" date="2017-09" db="EMBL/GenBank/DDBJ databases">
        <title>Depth-based differentiation of microbial function through sediment-hosted aquifers and enrichment of novel symbionts in the deep terrestrial subsurface.</title>
        <authorList>
            <person name="Probst A.J."/>
            <person name="Ladd B."/>
            <person name="Jarett J.K."/>
            <person name="Geller-Mcgrath D.E."/>
            <person name="Sieber C.M.K."/>
            <person name="Emerson J.B."/>
            <person name="Anantharaman K."/>
            <person name="Thomas B.C."/>
            <person name="Malmstrom R."/>
            <person name="Stieglmeier M."/>
            <person name="Klingl A."/>
            <person name="Woyke T."/>
            <person name="Ryan C.M."/>
            <person name="Banfield J.F."/>
        </authorList>
    </citation>
    <scope>NUCLEOTIDE SEQUENCE [LARGE SCALE GENOMIC DNA]</scope>
</reference>
<evidence type="ECO:0008006" key="3">
    <source>
        <dbReference type="Google" id="ProtNLM"/>
    </source>
</evidence>
<protein>
    <recommendedName>
        <fullName evidence="3">Nudix hydrolase domain-containing protein</fullName>
    </recommendedName>
</protein>
<accession>A0A2H0UX88</accession>
<dbReference type="EMBL" id="PFAV01000034">
    <property type="protein sequence ID" value="PIR91451.1"/>
    <property type="molecule type" value="Genomic_DNA"/>
</dbReference>
<gene>
    <name evidence="1" type="ORF">COU03_02080</name>
</gene>
<sequence length="199" mass="22800">MLGEQLEKKFEAENMIGEVELLALLKKYNVLVNEWGKGEAKTVWHLLSEINSGEAELIEENGELIRKVQGATVNVYYTDGQKILKLKEKSQVFVDGRERVRELEASIGEKLKSNESPISAVQRALFEELNITESLPFSKVSETKKGPVPSISYPGIKTEYLTHVFEVILPFCFYKPEGYIEKQKDKETIFVWEELKQNN</sequence>
<name>A0A2H0UX88_9BACT</name>
<evidence type="ECO:0000313" key="1">
    <source>
        <dbReference type="EMBL" id="PIR91451.1"/>
    </source>
</evidence>
<organism evidence="1 2">
    <name type="scientific">bacterium (Candidatus Gribaldobacteria) CG10_big_fil_rev_8_21_14_0_10_41_12</name>
    <dbReference type="NCBI Taxonomy" id="2014277"/>
    <lineage>
        <taxon>Bacteria</taxon>
        <taxon>Candidatus Gribaldobacteria</taxon>
    </lineage>
</organism>
<dbReference type="AlphaFoldDB" id="A0A2H0UX88"/>
<dbReference type="Proteomes" id="UP000228906">
    <property type="component" value="Unassembled WGS sequence"/>
</dbReference>
<proteinExistence type="predicted"/>